<feature type="signal peptide" evidence="1">
    <location>
        <begin position="1"/>
        <end position="21"/>
    </location>
</feature>
<dbReference type="InterPro" id="IPR029058">
    <property type="entry name" value="AB_hydrolase_fold"/>
</dbReference>
<dbReference type="PANTHER" id="PTHR11005">
    <property type="entry name" value="LYSOSOMAL ACID LIPASE-RELATED"/>
    <property type="match status" value="1"/>
</dbReference>
<dbReference type="Pfam" id="PF04083">
    <property type="entry name" value="Abhydro_lipase"/>
    <property type="match status" value="1"/>
</dbReference>
<reference evidence="3 4" key="1">
    <citation type="submission" date="2024-08" db="EMBL/GenBank/DDBJ databases">
        <authorList>
            <person name="Cucini C."/>
            <person name="Frati F."/>
        </authorList>
    </citation>
    <scope>NUCLEOTIDE SEQUENCE [LARGE SCALE GENOMIC DNA]</scope>
</reference>
<gene>
    <name evidence="3" type="ORF">ODALV1_LOCUS24139</name>
</gene>
<accession>A0ABP1RN25</accession>
<protein>
    <recommendedName>
        <fullName evidence="2">Partial AB-hydrolase lipase domain-containing protein</fullName>
    </recommendedName>
</protein>
<dbReference type="EMBL" id="CAXLJM020000086">
    <property type="protein sequence ID" value="CAL8131345.1"/>
    <property type="molecule type" value="Genomic_DNA"/>
</dbReference>
<feature type="chain" id="PRO_5047004057" description="Partial AB-hydrolase lipase domain-containing protein" evidence="1">
    <location>
        <begin position="22"/>
        <end position="474"/>
    </location>
</feature>
<dbReference type="Proteomes" id="UP001642540">
    <property type="component" value="Unassembled WGS sequence"/>
</dbReference>
<name>A0ABP1RN25_9HEXA</name>
<dbReference type="InterPro" id="IPR006693">
    <property type="entry name" value="AB_hydrolase_lipase"/>
</dbReference>
<dbReference type="Gene3D" id="3.40.50.1820">
    <property type="entry name" value="alpha/beta hydrolase"/>
    <property type="match status" value="1"/>
</dbReference>
<comment type="caution">
    <text evidence="3">The sequence shown here is derived from an EMBL/GenBank/DDBJ whole genome shotgun (WGS) entry which is preliminary data.</text>
</comment>
<keyword evidence="4" id="KW-1185">Reference proteome</keyword>
<dbReference type="SUPFAM" id="SSF53474">
    <property type="entry name" value="alpha/beta-Hydrolases"/>
    <property type="match status" value="1"/>
</dbReference>
<evidence type="ECO:0000259" key="2">
    <source>
        <dbReference type="Pfam" id="PF04083"/>
    </source>
</evidence>
<sequence>MKIKSKLLWCSSLLLIAILCGQKFLSRFEGFRSSIRKCAPYKPFQFDITFSHRKECLKIVEESQSSDKMHMTSEDTIDEIRLRGYNASSHTLLTKDGYYLTIYRISGGMNSPPRKGKKPVLLFHGFLMTGASWIIQPGSRNLAFTLVDAGYEVWLGNSRGTSPSQKHISLDANKDIDYWNFGSVQLSTIDLPLTIDLILQETSSDKLYYVCHSMSCGALLVGLADVPELNDKIEASFLLAPPSHYGSVYNPAFLLFPPILGTPWQDVWFRLMGGRINGKSGAFRTALGLTTEKVCGWSFMRCGICDNFLFALFGADPEQMDYNNLPNIMRKLMDNGAIKPFLHGLQVDEACAFQRFDYGASKNLLEYGSPKPPLYNMSGISVPIYLFYGENDNLVTPWDAERLRNAMPPDVMRGFHKVEWPKFNHVDFMIAKDADILVYNKIRDIIDEIEADKICYLQQNSSSVCKSEGCAGEK</sequence>
<evidence type="ECO:0000313" key="4">
    <source>
        <dbReference type="Proteomes" id="UP001642540"/>
    </source>
</evidence>
<evidence type="ECO:0000256" key="1">
    <source>
        <dbReference type="SAM" id="SignalP"/>
    </source>
</evidence>
<feature type="domain" description="Partial AB-hydrolase lipase" evidence="2">
    <location>
        <begin position="80"/>
        <end position="136"/>
    </location>
</feature>
<proteinExistence type="predicted"/>
<organism evidence="3 4">
    <name type="scientific">Orchesella dallaii</name>
    <dbReference type="NCBI Taxonomy" id="48710"/>
    <lineage>
        <taxon>Eukaryota</taxon>
        <taxon>Metazoa</taxon>
        <taxon>Ecdysozoa</taxon>
        <taxon>Arthropoda</taxon>
        <taxon>Hexapoda</taxon>
        <taxon>Collembola</taxon>
        <taxon>Entomobryomorpha</taxon>
        <taxon>Entomobryoidea</taxon>
        <taxon>Orchesellidae</taxon>
        <taxon>Orchesellinae</taxon>
        <taxon>Orchesella</taxon>
    </lineage>
</organism>
<keyword evidence="1" id="KW-0732">Signal</keyword>
<evidence type="ECO:0000313" key="3">
    <source>
        <dbReference type="EMBL" id="CAL8131345.1"/>
    </source>
</evidence>